<dbReference type="AlphaFoldDB" id="A0A9N9VJG8"/>
<dbReference type="Proteomes" id="UP000696573">
    <property type="component" value="Unassembled WGS sequence"/>
</dbReference>
<name>A0A9N9VJG8_9HYPO</name>
<dbReference type="OrthoDB" id="10571102at2759"/>
<comment type="caution">
    <text evidence="2">The sequence shown here is derived from an EMBL/GenBank/DDBJ whole genome shotgun (WGS) entry which is preliminary data.</text>
</comment>
<evidence type="ECO:0000313" key="3">
    <source>
        <dbReference type="Proteomes" id="UP000696573"/>
    </source>
</evidence>
<organism evidence="2 3">
    <name type="scientific">Clonostachys rhizophaga</name>
    <dbReference type="NCBI Taxonomy" id="160324"/>
    <lineage>
        <taxon>Eukaryota</taxon>
        <taxon>Fungi</taxon>
        <taxon>Dikarya</taxon>
        <taxon>Ascomycota</taxon>
        <taxon>Pezizomycotina</taxon>
        <taxon>Sordariomycetes</taxon>
        <taxon>Hypocreomycetidae</taxon>
        <taxon>Hypocreales</taxon>
        <taxon>Bionectriaceae</taxon>
        <taxon>Clonostachys</taxon>
    </lineage>
</organism>
<accession>A0A9N9VJG8</accession>
<feature type="signal peptide" evidence="1">
    <location>
        <begin position="1"/>
        <end position="20"/>
    </location>
</feature>
<reference evidence="2" key="1">
    <citation type="submission" date="2021-10" db="EMBL/GenBank/DDBJ databases">
        <authorList>
            <person name="Piombo E."/>
        </authorList>
    </citation>
    <scope>NUCLEOTIDE SEQUENCE</scope>
</reference>
<sequence>MVLFFSFLLCLLFTSGVVEAIKDQTWLGPSNAFDAGNSEQHPASSFLITSKNPSAFDIDCSSSGSDDGILKRSMSATEYSNLTGHRITLEVYQTSDCRDTNCEGQTSQRMLYDHDELFTHSSYISRKDRLQTVKIQWSRLVDGMSQAEYRIDKCGVITGSIDDRELTPFTFENASLATFLDGKPIPPLILPTSINETVTDVTLALLSAMKLCSGTQSGMLHVEDRSVKAMLLLHPLF</sequence>
<protein>
    <submittedName>
        <fullName evidence="2">Uncharacterized protein</fullName>
    </submittedName>
</protein>
<keyword evidence="1" id="KW-0732">Signal</keyword>
<proteinExistence type="predicted"/>
<evidence type="ECO:0000256" key="1">
    <source>
        <dbReference type="SAM" id="SignalP"/>
    </source>
</evidence>
<evidence type="ECO:0000313" key="2">
    <source>
        <dbReference type="EMBL" id="CAH0024391.1"/>
    </source>
</evidence>
<dbReference type="EMBL" id="CABFNQ020000695">
    <property type="protein sequence ID" value="CAH0024391.1"/>
    <property type="molecule type" value="Genomic_DNA"/>
</dbReference>
<keyword evidence="3" id="KW-1185">Reference proteome</keyword>
<feature type="chain" id="PRO_5040143812" evidence="1">
    <location>
        <begin position="21"/>
        <end position="237"/>
    </location>
</feature>
<gene>
    <name evidence="2" type="ORF">CRHIZ90672A_00018388</name>
</gene>